<dbReference type="GO" id="GO:0030203">
    <property type="term" value="P:glycosaminoglycan metabolic process"/>
    <property type="evidence" value="ECO:0007669"/>
    <property type="project" value="TreeGrafter"/>
</dbReference>
<gene>
    <name evidence="9" type="ORF">DF223_08360</name>
</gene>
<dbReference type="Gene3D" id="3.30.379.10">
    <property type="entry name" value="Chitobiase/beta-hexosaminidase domain 2-like"/>
    <property type="match status" value="1"/>
</dbReference>
<feature type="domain" description="Beta-hexosaminidase bacterial type N-terminal" evidence="8">
    <location>
        <begin position="45"/>
        <end position="187"/>
    </location>
</feature>
<dbReference type="InterPro" id="IPR017853">
    <property type="entry name" value="GH"/>
</dbReference>
<evidence type="ECO:0000313" key="9">
    <source>
        <dbReference type="EMBL" id="PWC06977.1"/>
    </source>
</evidence>
<sequence>MIWTGTKRWLQWTDAVAGCPCGGRCAAAEHRSSLIGSLMRHLPGSIVPEPVTQVTPPGAAPFVLTTASRIVATTAAAPVADYLAALLRPSTGFPLPSIAPIERGPAGADPAPTHDIVLHLDVADTRNLGAEGYALETSAVGVFVTAATPAGLFYGIQSLRQLFPSQIEARSVQSAAWEAPATTVTDHPRFSYRGAMLDVVRHFFGVDEVCRFIDVIALFKINVLHLHLTDDQGWRITIDSHPELTSIGGATEVDGGPGGFYSKDDFARIVEHAAQRFVTIVPEIDVPGHTNAALSSLPELNPDGNPVTPYTGTEVGFSTLDTTSDATWAFLDDVFREVAEQTPGPWLHFGGDESHVTPHDAYREFVGKASRLVASHGKIPIAWHEAGAGTDLAPGTVGQYWSSLAPNEIAVDRARSFVRQGGSLILSPSDVAYLDMSYDESSPIGLSWADGPTSVRASYEWEPTEILPDASTAMLGIEAPLWTETVRSRADIDYLVFPRLIAVAEIAWSAPATESPRRVWPDFAARLEALEPHLTAAGITPGKQVRGHDVGQAV</sequence>
<keyword evidence="10" id="KW-1185">Reference proteome</keyword>
<evidence type="ECO:0000256" key="3">
    <source>
        <dbReference type="ARBA" id="ARBA00012663"/>
    </source>
</evidence>
<evidence type="ECO:0000256" key="4">
    <source>
        <dbReference type="ARBA" id="ARBA00022801"/>
    </source>
</evidence>
<dbReference type="SUPFAM" id="SSF51445">
    <property type="entry name" value="(Trans)glycosidases"/>
    <property type="match status" value="1"/>
</dbReference>
<dbReference type="GO" id="GO:0004563">
    <property type="term" value="F:beta-N-acetylhexosaminidase activity"/>
    <property type="evidence" value="ECO:0007669"/>
    <property type="project" value="UniProtKB-EC"/>
</dbReference>
<proteinExistence type="inferred from homology"/>
<evidence type="ECO:0000259" key="8">
    <source>
        <dbReference type="Pfam" id="PF02838"/>
    </source>
</evidence>
<evidence type="ECO:0000256" key="1">
    <source>
        <dbReference type="ARBA" id="ARBA00001231"/>
    </source>
</evidence>
<comment type="similarity">
    <text evidence="2">Belongs to the glycosyl hydrolase 20 family.</text>
</comment>
<dbReference type="InterPro" id="IPR025705">
    <property type="entry name" value="Beta_hexosaminidase_sua/sub"/>
</dbReference>
<dbReference type="Proteomes" id="UP000244962">
    <property type="component" value="Unassembled WGS sequence"/>
</dbReference>
<protein>
    <recommendedName>
        <fullName evidence="3">beta-N-acetylhexosaminidase</fullName>
        <ecNumber evidence="3">3.2.1.52</ecNumber>
    </recommendedName>
</protein>
<dbReference type="InterPro" id="IPR015882">
    <property type="entry name" value="HEX_bac_N"/>
</dbReference>
<dbReference type="CDD" id="cd06568">
    <property type="entry name" value="GH20_SpHex_like"/>
    <property type="match status" value="1"/>
</dbReference>
<dbReference type="GO" id="GO:0005975">
    <property type="term" value="P:carbohydrate metabolic process"/>
    <property type="evidence" value="ECO:0007669"/>
    <property type="project" value="InterPro"/>
</dbReference>
<dbReference type="Pfam" id="PF00728">
    <property type="entry name" value="Glyco_hydro_20"/>
    <property type="match status" value="2"/>
</dbReference>
<feature type="domain" description="Glycoside hydrolase family 20 catalytic" evidence="7">
    <location>
        <begin position="190"/>
        <end position="355"/>
    </location>
</feature>
<dbReference type="EC" id="3.2.1.52" evidence="3"/>
<evidence type="ECO:0000256" key="2">
    <source>
        <dbReference type="ARBA" id="ARBA00006285"/>
    </source>
</evidence>
<comment type="caution">
    <text evidence="9">The sequence shown here is derived from an EMBL/GenBank/DDBJ whole genome shotgun (WGS) entry which is preliminary data.</text>
</comment>
<accession>A0A2U1TDJ8</accession>
<feature type="active site" description="Proton donor" evidence="6">
    <location>
        <position position="353"/>
    </location>
</feature>
<organism evidence="9 10">
    <name type="scientific">Mycetocola zhujimingii</name>
    <dbReference type="NCBI Taxonomy" id="2079792"/>
    <lineage>
        <taxon>Bacteria</taxon>
        <taxon>Bacillati</taxon>
        <taxon>Actinomycetota</taxon>
        <taxon>Actinomycetes</taxon>
        <taxon>Micrococcales</taxon>
        <taxon>Microbacteriaceae</taxon>
        <taxon>Mycetocola</taxon>
    </lineage>
</organism>
<dbReference type="EMBL" id="QEFB01000007">
    <property type="protein sequence ID" value="PWC06977.1"/>
    <property type="molecule type" value="Genomic_DNA"/>
</dbReference>
<keyword evidence="4" id="KW-0378">Hydrolase</keyword>
<dbReference type="InterPro" id="IPR015883">
    <property type="entry name" value="Glyco_hydro_20_cat"/>
</dbReference>
<keyword evidence="5" id="KW-0326">Glycosidase</keyword>
<dbReference type="InterPro" id="IPR029018">
    <property type="entry name" value="Hex-like_dom2"/>
</dbReference>
<dbReference type="PANTHER" id="PTHR22600:SF57">
    <property type="entry name" value="BETA-N-ACETYLHEXOSAMINIDASE"/>
    <property type="match status" value="1"/>
</dbReference>
<dbReference type="Pfam" id="PF02838">
    <property type="entry name" value="Glyco_hydro_20b"/>
    <property type="match status" value="1"/>
</dbReference>
<dbReference type="Gene3D" id="3.20.20.80">
    <property type="entry name" value="Glycosidases"/>
    <property type="match status" value="1"/>
</dbReference>
<evidence type="ECO:0000259" key="7">
    <source>
        <dbReference type="Pfam" id="PF00728"/>
    </source>
</evidence>
<evidence type="ECO:0000256" key="6">
    <source>
        <dbReference type="PIRSR" id="PIRSR625705-1"/>
    </source>
</evidence>
<evidence type="ECO:0000256" key="5">
    <source>
        <dbReference type="ARBA" id="ARBA00023295"/>
    </source>
</evidence>
<feature type="domain" description="Glycoside hydrolase family 20 catalytic" evidence="7">
    <location>
        <begin position="359"/>
        <end position="510"/>
    </location>
</feature>
<evidence type="ECO:0000313" key="10">
    <source>
        <dbReference type="Proteomes" id="UP000244962"/>
    </source>
</evidence>
<dbReference type="SUPFAM" id="SSF55545">
    <property type="entry name" value="beta-N-acetylhexosaminidase-like domain"/>
    <property type="match status" value="1"/>
</dbReference>
<dbReference type="PRINTS" id="PR00738">
    <property type="entry name" value="GLHYDRLASE20"/>
</dbReference>
<name>A0A2U1TDJ8_9MICO</name>
<comment type="catalytic activity">
    <reaction evidence="1">
        <text>Hydrolysis of terminal non-reducing N-acetyl-D-hexosamine residues in N-acetyl-beta-D-hexosaminides.</text>
        <dbReference type="EC" id="3.2.1.52"/>
    </reaction>
</comment>
<dbReference type="PANTHER" id="PTHR22600">
    <property type="entry name" value="BETA-HEXOSAMINIDASE"/>
    <property type="match status" value="1"/>
</dbReference>
<dbReference type="GO" id="GO:0016020">
    <property type="term" value="C:membrane"/>
    <property type="evidence" value="ECO:0007669"/>
    <property type="project" value="TreeGrafter"/>
</dbReference>
<dbReference type="AlphaFoldDB" id="A0A2U1TDJ8"/>
<reference evidence="10" key="1">
    <citation type="submission" date="2018-04" db="EMBL/GenBank/DDBJ databases">
        <authorList>
            <person name="Liu S."/>
            <person name="Wang Z."/>
            <person name="Li J."/>
        </authorList>
    </citation>
    <scope>NUCLEOTIDE SEQUENCE [LARGE SCALE GENOMIC DNA]</scope>
    <source>
        <strain evidence="10">622</strain>
    </source>
</reference>